<evidence type="ECO:0000313" key="7">
    <source>
        <dbReference type="Proteomes" id="UP000660729"/>
    </source>
</evidence>
<proteinExistence type="inferred from homology"/>
<dbReference type="GO" id="GO:0005737">
    <property type="term" value="C:cytoplasm"/>
    <property type="evidence" value="ECO:0007669"/>
    <property type="project" value="TreeGrafter"/>
</dbReference>
<feature type="domain" description="Ketopantoate reductase C-terminal" evidence="5">
    <location>
        <begin position="203"/>
        <end position="327"/>
    </location>
</feature>
<dbReference type="Gene3D" id="1.10.1040.10">
    <property type="entry name" value="N-(1-d-carboxylethyl)-l-norvaline Dehydrogenase, domain 2"/>
    <property type="match status" value="1"/>
</dbReference>
<dbReference type="FunFam" id="1.10.1040.10:FF:000017">
    <property type="entry name" value="2-dehydropantoate 2-reductase"/>
    <property type="match status" value="1"/>
</dbReference>
<name>A0A8H6R6A2_9PEZI</name>
<accession>A0A8H6R6A2</accession>
<evidence type="ECO:0008006" key="8">
    <source>
        <dbReference type="Google" id="ProtNLM"/>
    </source>
</evidence>
<sequence>MGSIEQDVKARVLIIGTGGVGTMAAYALEIGGKAQVTAVMRSNYDVVSKNGINIDSLEHGQVKAWKPSEIRKTVPDVAKEGLEPYDYVLVTTKNVPDVKPTVADLIEPAVVPGKTAIVLSQNGLNIEKELVKRYPQNPLISSVSTIGATERAYGDILHDDNDAQKIGPFDNPGVPRDIAEAAARRYIDIYDPARKLSLVYEPNILKTRWRQLVYNASFNSVSTILQMDATRMRMTKHVVDNLLKPIMSEIIAAANALGADLAPDLPDTVVYNDPVDAFFHPSMMQDIEKGNFIEAEVIAGEPLREGEAAGVPMPTLKVVYELLRALQVRTKESRGLWKPEFLPDNPYGEKA</sequence>
<evidence type="ECO:0000259" key="5">
    <source>
        <dbReference type="Pfam" id="PF08546"/>
    </source>
</evidence>
<protein>
    <recommendedName>
        <fullName evidence="8">2-dehydropantoate 2-reductase</fullName>
    </recommendedName>
</protein>
<comment type="caution">
    <text evidence="6">The sequence shown here is derived from an EMBL/GenBank/DDBJ whole genome shotgun (WGS) entry which is preliminary data.</text>
</comment>
<comment type="similarity">
    <text evidence="1">Belongs to the ketopantoate reductase family.</text>
</comment>
<dbReference type="SUPFAM" id="SSF48179">
    <property type="entry name" value="6-phosphogluconate dehydrogenase C-terminal domain-like"/>
    <property type="match status" value="1"/>
</dbReference>
<dbReference type="InterPro" id="IPR036291">
    <property type="entry name" value="NAD(P)-bd_dom_sf"/>
</dbReference>
<dbReference type="InterPro" id="IPR003710">
    <property type="entry name" value="ApbA"/>
</dbReference>
<dbReference type="AlphaFoldDB" id="A0A8H6R6A2"/>
<keyword evidence="2" id="KW-0521">NADP</keyword>
<dbReference type="InterPro" id="IPR013332">
    <property type="entry name" value="KPR_N"/>
</dbReference>
<organism evidence="6 7">
    <name type="scientific">Pseudocercospora fuligena</name>
    <dbReference type="NCBI Taxonomy" id="685502"/>
    <lineage>
        <taxon>Eukaryota</taxon>
        <taxon>Fungi</taxon>
        <taxon>Dikarya</taxon>
        <taxon>Ascomycota</taxon>
        <taxon>Pezizomycotina</taxon>
        <taxon>Dothideomycetes</taxon>
        <taxon>Dothideomycetidae</taxon>
        <taxon>Mycosphaerellales</taxon>
        <taxon>Mycosphaerellaceae</taxon>
        <taxon>Pseudocercospora</taxon>
    </lineage>
</organism>
<dbReference type="GO" id="GO:0008677">
    <property type="term" value="F:2-dehydropantoate 2-reductase activity"/>
    <property type="evidence" value="ECO:0007669"/>
    <property type="project" value="InterPro"/>
</dbReference>
<dbReference type="GO" id="GO:0015940">
    <property type="term" value="P:pantothenate biosynthetic process"/>
    <property type="evidence" value="ECO:0007669"/>
    <property type="project" value="InterPro"/>
</dbReference>
<dbReference type="InterPro" id="IPR008927">
    <property type="entry name" value="6-PGluconate_DH-like_C_sf"/>
</dbReference>
<reference evidence="6" key="1">
    <citation type="submission" date="2020-04" db="EMBL/GenBank/DDBJ databases">
        <title>Draft genome resource of the tomato pathogen Pseudocercospora fuligena.</title>
        <authorList>
            <person name="Zaccaron A."/>
        </authorList>
    </citation>
    <scope>NUCLEOTIDE SEQUENCE</scope>
    <source>
        <strain evidence="6">PF001</strain>
    </source>
</reference>
<feature type="domain" description="Ketopantoate reductase N-terminal" evidence="4">
    <location>
        <begin position="12"/>
        <end position="170"/>
    </location>
</feature>
<evidence type="ECO:0000256" key="1">
    <source>
        <dbReference type="ARBA" id="ARBA00007870"/>
    </source>
</evidence>
<evidence type="ECO:0000313" key="6">
    <source>
        <dbReference type="EMBL" id="KAF7185179.1"/>
    </source>
</evidence>
<dbReference type="Pfam" id="PF02558">
    <property type="entry name" value="ApbA"/>
    <property type="match status" value="1"/>
</dbReference>
<dbReference type="InterPro" id="IPR013752">
    <property type="entry name" value="KPA_reductase"/>
</dbReference>
<dbReference type="EMBL" id="JABCIY010000342">
    <property type="protein sequence ID" value="KAF7185179.1"/>
    <property type="molecule type" value="Genomic_DNA"/>
</dbReference>
<gene>
    <name evidence="6" type="ORF">HII31_13454</name>
</gene>
<evidence type="ECO:0000259" key="4">
    <source>
        <dbReference type="Pfam" id="PF02558"/>
    </source>
</evidence>
<dbReference type="Gene3D" id="3.40.50.720">
    <property type="entry name" value="NAD(P)-binding Rossmann-like Domain"/>
    <property type="match status" value="1"/>
</dbReference>
<dbReference type="NCBIfam" id="TIGR00745">
    <property type="entry name" value="apbA_panE"/>
    <property type="match status" value="1"/>
</dbReference>
<dbReference type="Proteomes" id="UP000660729">
    <property type="component" value="Unassembled WGS sequence"/>
</dbReference>
<dbReference type="SUPFAM" id="SSF51735">
    <property type="entry name" value="NAD(P)-binding Rossmann-fold domains"/>
    <property type="match status" value="1"/>
</dbReference>
<dbReference type="PANTHER" id="PTHR21708:SF30">
    <property type="entry name" value="2-DEHYDROPANTOATE 2-REDUCTASE-RELATED"/>
    <property type="match status" value="1"/>
</dbReference>
<dbReference type="OrthoDB" id="3609at2759"/>
<evidence type="ECO:0000256" key="3">
    <source>
        <dbReference type="ARBA" id="ARBA00023002"/>
    </source>
</evidence>
<dbReference type="InterPro" id="IPR013328">
    <property type="entry name" value="6PGD_dom2"/>
</dbReference>
<dbReference type="Pfam" id="PF08546">
    <property type="entry name" value="ApbA_C"/>
    <property type="match status" value="1"/>
</dbReference>
<keyword evidence="3" id="KW-0560">Oxidoreductase</keyword>
<evidence type="ECO:0000256" key="2">
    <source>
        <dbReference type="ARBA" id="ARBA00022857"/>
    </source>
</evidence>
<dbReference type="InterPro" id="IPR051402">
    <property type="entry name" value="KPR-Related"/>
</dbReference>
<dbReference type="PANTHER" id="PTHR21708">
    <property type="entry name" value="PROBABLE 2-DEHYDROPANTOATE 2-REDUCTASE"/>
    <property type="match status" value="1"/>
</dbReference>
<keyword evidence="7" id="KW-1185">Reference proteome</keyword>